<dbReference type="AlphaFoldDB" id="A0A1I7I2X7"/>
<evidence type="ECO:0000313" key="2">
    <source>
        <dbReference type="Proteomes" id="UP000199138"/>
    </source>
</evidence>
<dbReference type="OrthoDB" id="1092431at2"/>
<dbReference type="EMBL" id="FPBK01000012">
    <property type="protein sequence ID" value="SFU67264.1"/>
    <property type="molecule type" value="Genomic_DNA"/>
</dbReference>
<dbReference type="GO" id="GO:0016301">
    <property type="term" value="F:kinase activity"/>
    <property type="evidence" value="ECO:0007669"/>
    <property type="project" value="UniProtKB-KW"/>
</dbReference>
<gene>
    <name evidence="1" type="ORF">SAMN05216480_112114</name>
</gene>
<accession>A0A1I7I2X7</accession>
<dbReference type="Proteomes" id="UP000199138">
    <property type="component" value="Unassembled WGS sequence"/>
</dbReference>
<keyword evidence="2" id="KW-1185">Reference proteome</keyword>
<name>A0A1I7I2X7_9FLAO</name>
<evidence type="ECO:0000313" key="1">
    <source>
        <dbReference type="EMBL" id="SFU67264.1"/>
    </source>
</evidence>
<dbReference type="RefSeq" id="WP_143106435.1">
    <property type="nucleotide sequence ID" value="NZ_FPBK01000012.1"/>
</dbReference>
<protein>
    <submittedName>
        <fullName evidence="1">cAMP-binding domain of CRP or a regulatory subunit of cAMP-dependent protein kinases</fullName>
    </submittedName>
</protein>
<dbReference type="STRING" id="1224947.SAMN05216480_112114"/>
<keyword evidence="1" id="KW-0418">Kinase</keyword>
<dbReference type="InterPro" id="IPR014710">
    <property type="entry name" value="RmlC-like_jellyroll"/>
</dbReference>
<dbReference type="InterPro" id="IPR018490">
    <property type="entry name" value="cNMP-bd_dom_sf"/>
</dbReference>
<sequence>MICEIVQLHNPFEMVTGETRKVLGARLLACLSSIEQACPGLLDQLLRYHYKDVNDTLFTHCTAKNGMYLLLSGMACNLVYCEEHHSITRFFYPGDFICTPHTCPTIPGAEVYTKLITSAHLLYIDADALQQLQTVCPELLLLELDFVKHCHAYRTYERIRFATLPPKAHFAYLCKHQPMLIKHVHKKDIAAYLGVNPSTLSRWQIDT</sequence>
<keyword evidence="1" id="KW-0808">Transferase</keyword>
<dbReference type="Gene3D" id="2.60.120.10">
    <property type="entry name" value="Jelly Rolls"/>
    <property type="match status" value="1"/>
</dbReference>
<organism evidence="1 2">
    <name type="scientific">Pustulibacterium marinum</name>
    <dbReference type="NCBI Taxonomy" id="1224947"/>
    <lineage>
        <taxon>Bacteria</taxon>
        <taxon>Pseudomonadati</taxon>
        <taxon>Bacteroidota</taxon>
        <taxon>Flavobacteriia</taxon>
        <taxon>Flavobacteriales</taxon>
        <taxon>Flavobacteriaceae</taxon>
        <taxon>Pustulibacterium</taxon>
    </lineage>
</organism>
<proteinExistence type="predicted"/>
<reference evidence="1 2" key="1">
    <citation type="submission" date="2016-10" db="EMBL/GenBank/DDBJ databases">
        <authorList>
            <person name="de Groot N.N."/>
        </authorList>
    </citation>
    <scope>NUCLEOTIDE SEQUENCE [LARGE SCALE GENOMIC DNA]</scope>
    <source>
        <strain evidence="1 2">CGMCC 1.12333</strain>
    </source>
</reference>
<dbReference type="SUPFAM" id="SSF51206">
    <property type="entry name" value="cAMP-binding domain-like"/>
    <property type="match status" value="1"/>
</dbReference>